<feature type="region of interest" description="Disordered" evidence="1">
    <location>
        <begin position="44"/>
        <end position="74"/>
    </location>
</feature>
<dbReference type="AlphaFoldDB" id="A0A3N4LWE0"/>
<proteinExistence type="predicted"/>
<keyword evidence="2" id="KW-1133">Transmembrane helix</keyword>
<feature type="transmembrane region" description="Helical" evidence="2">
    <location>
        <begin position="15"/>
        <end position="35"/>
    </location>
</feature>
<evidence type="ECO:0000313" key="4">
    <source>
        <dbReference type="Proteomes" id="UP000267821"/>
    </source>
</evidence>
<evidence type="ECO:0000256" key="1">
    <source>
        <dbReference type="SAM" id="MobiDB-lite"/>
    </source>
</evidence>
<accession>A0A3N4LWE0</accession>
<keyword evidence="2" id="KW-0812">Transmembrane</keyword>
<name>A0A3N4LWE0_9PEZI</name>
<dbReference type="Proteomes" id="UP000267821">
    <property type="component" value="Unassembled WGS sequence"/>
</dbReference>
<sequence>MCIEDFGIGVNCVPAFRISVLLWDGGFMAICGIYGRMNRARHGNINSPHLPQHQRRHHRRPSPTTTNTRVSGAEHHREGLYEITRNLVLEGTLRKDRDSVTLATGEVKRGIIPVAHSGTGIVEGWSGFTRLPLTWELRCFALVFCIYSCLHYIRGDICLTTFR</sequence>
<keyword evidence="4" id="KW-1185">Reference proteome</keyword>
<organism evidence="3 4">
    <name type="scientific">Terfezia boudieri ATCC MYA-4762</name>
    <dbReference type="NCBI Taxonomy" id="1051890"/>
    <lineage>
        <taxon>Eukaryota</taxon>
        <taxon>Fungi</taxon>
        <taxon>Dikarya</taxon>
        <taxon>Ascomycota</taxon>
        <taxon>Pezizomycotina</taxon>
        <taxon>Pezizomycetes</taxon>
        <taxon>Pezizales</taxon>
        <taxon>Pezizaceae</taxon>
        <taxon>Terfezia</taxon>
    </lineage>
</organism>
<evidence type="ECO:0000256" key="2">
    <source>
        <dbReference type="SAM" id="Phobius"/>
    </source>
</evidence>
<gene>
    <name evidence="3" type="ORF">L211DRAFT_614505</name>
</gene>
<evidence type="ECO:0000313" key="3">
    <source>
        <dbReference type="EMBL" id="RPB27197.1"/>
    </source>
</evidence>
<protein>
    <submittedName>
        <fullName evidence="3">Uncharacterized protein</fullName>
    </submittedName>
</protein>
<dbReference type="EMBL" id="ML121532">
    <property type="protein sequence ID" value="RPB27197.1"/>
    <property type="molecule type" value="Genomic_DNA"/>
</dbReference>
<feature type="compositionally biased region" description="Basic residues" evidence="1">
    <location>
        <begin position="52"/>
        <end position="61"/>
    </location>
</feature>
<keyword evidence="2" id="KW-0472">Membrane</keyword>
<dbReference type="InParanoid" id="A0A3N4LWE0"/>
<reference evidence="3 4" key="1">
    <citation type="journal article" date="2018" name="Nat. Ecol. Evol.">
        <title>Pezizomycetes genomes reveal the molecular basis of ectomycorrhizal truffle lifestyle.</title>
        <authorList>
            <person name="Murat C."/>
            <person name="Payen T."/>
            <person name="Noel B."/>
            <person name="Kuo A."/>
            <person name="Morin E."/>
            <person name="Chen J."/>
            <person name="Kohler A."/>
            <person name="Krizsan K."/>
            <person name="Balestrini R."/>
            <person name="Da Silva C."/>
            <person name="Montanini B."/>
            <person name="Hainaut M."/>
            <person name="Levati E."/>
            <person name="Barry K.W."/>
            <person name="Belfiori B."/>
            <person name="Cichocki N."/>
            <person name="Clum A."/>
            <person name="Dockter R.B."/>
            <person name="Fauchery L."/>
            <person name="Guy J."/>
            <person name="Iotti M."/>
            <person name="Le Tacon F."/>
            <person name="Lindquist E.A."/>
            <person name="Lipzen A."/>
            <person name="Malagnac F."/>
            <person name="Mello A."/>
            <person name="Molinier V."/>
            <person name="Miyauchi S."/>
            <person name="Poulain J."/>
            <person name="Riccioni C."/>
            <person name="Rubini A."/>
            <person name="Sitrit Y."/>
            <person name="Splivallo R."/>
            <person name="Traeger S."/>
            <person name="Wang M."/>
            <person name="Zifcakova L."/>
            <person name="Wipf D."/>
            <person name="Zambonelli A."/>
            <person name="Paolocci F."/>
            <person name="Nowrousian M."/>
            <person name="Ottonello S."/>
            <person name="Baldrian P."/>
            <person name="Spatafora J.W."/>
            <person name="Henrissat B."/>
            <person name="Nagy L.G."/>
            <person name="Aury J.M."/>
            <person name="Wincker P."/>
            <person name="Grigoriev I.V."/>
            <person name="Bonfante P."/>
            <person name="Martin F.M."/>
        </authorList>
    </citation>
    <scope>NUCLEOTIDE SEQUENCE [LARGE SCALE GENOMIC DNA]</scope>
    <source>
        <strain evidence="3 4">ATCC MYA-4762</strain>
    </source>
</reference>